<dbReference type="VEuPathDB" id="FungiDB:FOZG_04565"/>
<protein>
    <submittedName>
        <fullName evidence="1">Uncharacterized protein</fullName>
    </submittedName>
</protein>
<proteinExistence type="predicted"/>
<accession>W9KGB7</accession>
<reference evidence="1" key="2">
    <citation type="submission" date="2012-06" db="EMBL/GenBank/DDBJ databases">
        <title>Annotation of the Genome Sequence of Fusarium oxysporum Fo47.</title>
        <authorList>
            <consortium name="The Broad Institute Genomics Platform"/>
            <person name="Ma L.-J."/>
            <person name="Corby-Kistler H."/>
            <person name="Broz K."/>
            <person name="Gale L.R."/>
            <person name="Jonkers W."/>
            <person name="O'Donnell K."/>
            <person name="Ploetz R."/>
            <person name="Steinberg C."/>
            <person name="Schwartz D.C."/>
            <person name="VanEtten H."/>
            <person name="Zhou S."/>
            <person name="Young S.K."/>
            <person name="Zeng Q."/>
            <person name="Gargeya S."/>
            <person name="Fitzgerald M."/>
            <person name="Abouelleil A."/>
            <person name="Alvarado L."/>
            <person name="Chapman S.B."/>
            <person name="Gainer-Dewar J."/>
            <person name="Goldberg J."/>
            <person name="Griggs A."/>
            <person name="Gujja S."/>
            <person name="Hansen M."/>
            <person name="Howarth C."/>
            <person name="Imamovic A."/>
            <person name="Ireland A."/>
            <person name="Larimer J."/>
            <person name="McCowan C."/>
            <person name="Murphy C."/>
            <person name="Pearson M."/>
            <person name="Poon T.W."/>
            <person name="Priest M."/>
            <person name="Roberts A."/>
            <person name="Saif S."/>
            <person name="Shea T."/>
            <person name="Sykes S."/>
            <person name="Wortman J."/>
            <person name="Nusbaum C."/>
            <person name="Birren B."/>
        </authorList>
    </citation>
    <scope>NUCLEOTIDE SEQUENCE</scope>
    <source>
        <strain evidence="1">Fo47</strain>
    </source>
</reference>
<dbReference type="HOGENOM" id="CLU_2922674_0_0_1"/>
<name>W9KGB7_FUSOX</name>
<dbReference type="AlphaFoldDB" id="W9KGB7"/>
<dbReference type="EMBL" id="JH717898">
    <property type="protein sequence ID" value="EWZ43457.1"/>
    <property type="molecule type" value="Genomic_DNA"/>
</dbReference>
<sequence>MYYVAGNVTKSQAPDSQTELDMNGYQAMLDHPPIFRLVRKNKSTIRIVLTPILGYDNDLIG</sequence>
<gene>
    <name evidence="1" type="ORF">FOZG_04565</name>
</gene>
<dbReference type="Proteomes" id="UP000030766">
    <property type="component" value="Unassembled WGS sequence"/>
</dbReference>
<reference evidence="1" key="1">
    <citation type="submission" date="2011-06" db="EMBL/GenBank/DDBJ databases">
        <title>The Genome Sequence of Fusarium oxysporum Fo47.</title>
        <authorList>
            <consortium name="The Broad Institute Genome Sequencing Platform"/>
            <person name="Ma L.-J."/>
            <person name="Gale L.R."/>
            <person name="Schwartz D.C."/>
            <person name="Zhou S."/>
            <person name="Corby-Kistler H."/>
            <person name="Young S.K."/>
            <person name="Zeng Q."/>
            <person name="Gargeya S."/>
            <person name="Fitzgerald M."/>
            <person name="Haas B."/>
            <person name="Abouelleil A."/>
            <person name="Alvarado L."/>
            <person name="Arachchi H.M."/>
            <person name="Berlin A."/>
            <person name="Brown A."/>
            <person name="Chapman S.B."/>
            <person name="Chen Z."/>
            <person name="Dunbar C."/>
            <person name="Freedman E."/>
            <person name="Gearin G."/>
            <person name="Gellesch M."/>
            <person name="Goldberg J."/>
            <person name="Griggs A."/>
            <person name="Gujja S."/>
            <person name="Heiman D."/>
            <person name="Howarth C."/>
            <person name="Larson L."/>
            <person name="Lui A."/>
            <person name="MacDonald P.J.P."/>
            <person name="Mehta T."/>
            <person name="Montmayeur A."/>
            <person name="Murphy C."/>
            <person name="Neiman D."/>
            <person name="Pearson M."/>
            <person name="Priest M."/>
            <person name="Roberts A."/>
            <person name="Saif S."/>
            <person name="Shea T."/>
            <person name="Shenoy N."/>
            <person name="Sisk P."/>
            <person name="Stolte C."/>
            <person name="Sykes S."/>
            <person name="Wortman J."/>
            <person name="Nusbaum C."/>
            <person name="Birren B."/>
        </authorList>
    </citation>
    <scope>NUCLEOTIDE SEQUENCE [LARGE SCALE GENOMIC DNA]</scope>
    <source>
        <strain evidence="1">Fo47</strain>
    </source>
</reference>
<evidence type="ECO:0000313" key="1">
    <source>
        <dbReference type="EMBL" id="EWZ43457.1"/>
    </source>
</evidence>
<organism evidence="1">
    <name type="scientific">Fusarium oxysporum Fo47</name>
    <dbReference type="NCBI Taxonomy" id="660027"/>
    <lineage>
        <taxon>Eukaryota</taxon>
        <taxon>Fungi</taxon>
        <taxon>Dikarya</taxon>
        <taxon>Ascomycota</taxon>
        <taxon>Pezizomycotina</taxon>
        <taxon>Sordariomycetes</taxon>
        <taxon>Hypocreomycetidae</taxon>
        <taxon>Hypocreales</taxon>
        <taxon>Nectriaceae</taxon>
        <taxon>Fusarium</taxon>
        <taxon>Fusarium oxysporum species complex</taxon>
    </lineage>
</organism>